<comment type="similarity">
    <text evidence="1">Belongs to the ComF/GntX family.</text>
</comment>
<reference evidence="2 3" key="1">
    <citation type="submission" date="2019-03" db="EMBL/GenBank/DDBJ databases">
        <title>Genomic Encyclopedia of Type Strains, Phase IV (KMG-IV): sequencing the most valuable type-strain genomes for metagenomic binning, comparative biology and taxonomic classification.</title>
        <authorList>
            <person name="Goeker M."/>
        </authorList>
    </citation>
    <scope>NUCLEOTIDE SEQUENCE [LARGE SCALE GENOMIC DNA]</scope>
    <source>
        <strain evidence="2 3">DSM 16380</strain>
    </source>
</reference>
<dbReference type="InterPro" id="IPR029057">
    <property type="entry name" value="PRTase-like"/>
</dbReference>
<dbReference type="InterPro" id="IPR000836">
    <property type="entry name" value="PRTase_dom"/>
</dbReference>
<dbReference type="PANTHER" id="PTHR47505:SF1">
    <property type="entry name" value="DNA UTILIZATION PROTEIN YHGH"/>
    <property type="match status" value="1"/>
</dbReference>
<organism evidence="2 3">
    <name type="scientific">Nicoletella semolina</name>
    <dbReference type="NCBI Taxonomy" id="271160"/>
    <lineage>
        <taxon>Bacteria</taxon>
        <taxon>Pseudomonadati</taxon>
        <taxon>Pseudomonadota</taxon>
        <taxon>Gammaproteobacteria</taxon>
        <taxon>Pasteurellales</taxon>
        <taxon>Pasteurellaceae</taxon>
        <taxon>Nicoletella</taxon>
    </lineage>
</organism>
<dbReference type="RefSeq" id="WP_132500556.1">
    <property type="nucleotide sequence ID" value="NZ_LVXA01000001.1"/>
</dbReference>
<protein>
    <submittedName>
        <fullName evidence="2">ComF family protein</fullName>
    </submittedName>
</protein>
<dbReference type="EMBL" id="SLXJ01000001">
    <property type="protein sequence ID" value="TCP18959.1"/>
    <property type="molecule type" value="Genomic_DNA"/>
</dbReference>
<evidence type="ECO:0000256" key="1">
    <source>
        <dbReference type="ARBA" id="ARBA00008007"/>
    </source>
</evidence>
<dbReference type="CDD" id="cd06223">
    <property type="entry name" value="PRTases_typeI"/>
    <property type="match status" value="1"/>
</dbReference>
<dbReference type="SUPFAM" id="SSF53271">
    <property type="entry name" value="PRTase-like"/>
    <property type="match status" value="1"/>
</dbReference>
<keyword evidence="3" id="KW-1185">Reference proteome</keyword>
<dbReference type="Proteomes" id="UP000295537">
    <property type="component" value="Unassembled WGS sequence"/>
</dbReference>
<accession>A0A4R2NCM8</accession>
<dbReference type="Gene3D" id="3.40.50.2020">
    <property type="match status" value="1"/>
</dbReference>
<evidence type="ECO:0000313" key="3">
    <source>
        <dbReference type="Proteomes" id="UP000295537"/>
    </source>
</evidence>
<dbReference type="PANTHER" id="PTHR47505">
    <property type="entry name" value="DNA UTILIZATION PROTEIN YHGH"/>
    <property type="match status" value="1"/>
</dbReference>
<gene>
    <name evidence="2" type="ORF">EV693_101226</name>
</gene>
<sequence>MNDWNFRCFHCLQKLALAEHGFCSLCIKQVQKTPYCGRCGATLLEAQRHCGNCLRDEPKWQRLVQISHYKPPLVEWVHRFKFQQHYYLDEALARLLYLAVRQARREHHLTLPEVILPVPLFWQRHWQRGYNQAELLARPLAKWLNIPLDTDSLVRVRKTTPQRNLSSSQRQKNLKGAFFYQPRLPYQHVAILDDVITTGSTLNAIALELLKQNVSEIQVWALAKT</sequence>
<comment type="caution">
    <text evidence="2">The sequence shown here is derived from an EMBL/GenBank/DDBJ whole genome shotgun (WGS) entry which is preliminary data.</text>
</comment>
<dbReference type="OrthoDB" id="9793412at2"/>
<dbReference type="AlphaFoldDB" id="A0A4R2NCM8"/>
<evidence type="ECO:0000313" key="2">
    <source>
        <dbReference type="EMBL" id="TCP18959.1"/>
    </source>
</evidence>
<dbReference type="InterPro" id="IPR051910">
    <property type="entry name" value="ComF/GntX_DNA_util-trans"/>
</dbReference>
<proteinExistence type="inferred from homology"/>
<name>A0A4R2NCM8_9PAST</name>